<evidence type="ECO:0000259" key="6">
    <source>
        <dbReference type="Pfam" id="PF06441"/>
    </source>
</evidence>
<dbReference type="Proteomes" id="UP001358417">
    <property type="component" value="Unassembled WGS sequence"/>
</dbReference>
<dbReference type="PANTHER" id="PTHR21661:SF35">
    <property type="entry name" value="EPOXIDE HYDROLASE"/>
    <property type="match status" value="1"/>
</dbReference>
<feature type="active site" description="Proton acceptor" evidence="4">
    <location>
        <position position="405"/>
    </location>
</feature>
<dbReference type="GeneID" id="89980179"/>
<evidence type="ECO:0000256" key="1">
    <source>
        <dbReference type="ARBA" id="ARBA00010088"/>
    </source>
</evidence>
<keyword evidence="3" id="KW-0378">Hydrolase</keyword>
<dbReference type="PIRSF" id="PIRSF001112">
    <property type="entry name" value="Epoxide_hydrolase"/>
    <property type="match status" value="1"/>
</dbReference>
<dbReference type="InterPro" id="IPR000639">
    <property type="entry name" value="Epox_hydrolase-like"/>
</dbReference>
<keyword evidence="8" id="KW-1185">Reference proteome</keyword>
<evidence type="ECO:0000256" key="2">
    <source>
        <dbReference type="ARBA" id="ARBA00022797"/>
    </source>
</evidence>
<evidence type="ECO:0000313" key="7">
    <source>
        <dbReference type="EMBL" id="KAK5056501.1"/>
    </source>
</evidence>
<feature type="active site" description="Nucleophile" evidence="4">
    <location>
        <position position="221"/>
    </location>
</feature>
<dbReference type="RefSeq" id="XP_064708217.1">
    <property type="nucleotide sequence ID" value="XM_064855557.1"/>
</dbReference>
<dbReference type="Pfam" id="PF06441">
    <property type="entry name" value="EHN"/>
    <property type="match status" value="1"/>
</dbReference>
<dbReference type="InterPro" id="IPR016292">
    <property type="entry name" value="Epoxide_hydrolase"/>
</dbReference>
<name>A0AAV9NIR4_9EURO</name>
<dbReference type="PANTHER" id="PTHR21661">
    <property type="entry name" value="EPOXIDE HYDROLASE 1-RELATED"/>
    <property type="match status" value="1"/>
</dbReference>
<dbReference type="AlphaFoldDB" id="A0AAV9NIR4"/>
<evidence type="ECO:0000256" key="3">
    <source>
        <dbReference type="ARBA" id="ARBA00022801"/>
    </source>
</evidence>
<evidence type="ECO:0000313" key="8">
    <source>
        <dbReference type="Proteomes" id="UP001358417"/>
    </source>
</evidence>
<comment type="caution">
    <text evidence="7">The sequence shown here is derived from an EMBL/GenBank/DDBJ whole genome shotgun (WGS) entry which is preliminary data.</text>
</comment>
<dbReference type="GO" id="GO:0004301">
    <property type="term" value="F:epoxide hydrolase activity"/>
    <property type="evidence" value="ECO:0007669"/>
    <property type="project" value="TreeGrafter"/>
</dbReference>
<dbReference type="SUPFAM" id="SSF53474">
    <property type="entry name" value="alpha/beta-Hydrolases"/>
    <property type="match status" value="1"/>
</dbReference>
<reference evidence="7 8" key="1">
    <citation type="submission" date="2023-08" db="EMBL/GenBank/DDBJ databases">
        <title>Black Yeasts Isolated from many extreme environments.</title>
        <authorList>
            <person name="Coleine C."/>
            <person name="Stajich J.E."/>
            <person name="Selbmann L."/>
        </authorList>
    </citation>
    <scope>NUCLEOTIDE SEQUENCE [LARGE SCALE GENOMIC DNA]</scope>
    <source>
        <strain evidence="7 8">CCFEE 5792</strain>
    </source>
</reference>
<gene>
    <name evidence="7" type="ORF">LTR84_012032</name>
</gene>
<feature type="chain" id="PRO_5043317324" description="Epoxide hydrolase N-terminal domain-containing protein" evidence="5">
    <location>
        <begin position="19"/>
        <end position="437"/>
    </location>
</feature>
<accession>A0AAV9NIR4</accession>
<dbReference type="EMBL" id="JAVRRD010000007">
    <property type="protein sequence ID" value="KAK5056501.1"/>
    <property type="molecule type" value="Genomic_DNA"/>
</dbReference>
<feature type="domain" description="Epoxide hydrolase N-terminal" evidence="6">
    <location>
        <begin position="39"/>
        <end position="155"/>
    </location>
</feature>
<keyword evidence="5" id="KW-0732">Signal</keyword>
<dbReference type="InterPro" id="IPR029058">
    <property type="entry name" value="AB_hydrolase_fold"/>
</dbReference>
<dbReference type="Gene3D" id="3.40.50.1820">
    <property type="entry name" value="alpha/beta hydrolase"/>
    <property type="match status" value="1"/>
</dbReference>
<keyword evidence="2" id="KW-0058">Aromatic hydrocarbons catabolism</keyword>
<evidence type="ECO:0000256" key="4">
    <source>
        <dbReference type="PIRSR" id="PIRSR001112-1"/>
    </source>
</evidence>
<dbReference type="PRINTS" id="PR00412">
    <property type="entry name" value="EPOXHYDRLASE"/>
</dbReference>
<dbReference type="GO" id="GO:0097176">
    <property type="term" value="P:epoxide metabolic process"/>
    <property type="evidence" value="ECO:0007669"/>
    <property type="project" value="TreeGrafter"/>
</dbReference>
<feature type="active site" description="Proton donor" evidence="4">
    <location>
        <position position="347"/>
    </location>
</feature>
<dbReference type="InterPro" id="IPR010497">
    <property type="entry name" value="Epoxide_hydro_N"/>
</dbReference>
<proteinExistence type="inferred from homology"/>
<organism evidence="7 8">
    <name type="scientific">Exophiala bonariae</name>
    <dbReference type="NCBI Taxonomy" id="1690606"/>
    <lineage>
        <taxon>Eukaryota</taxon>
        <taxon>Fungi</taxon>
        <taxon>Dikarya</taxon>
        <taxon>Ascomycota</taxon>
        <taxon>Pezizomycotina</taxon>
        <taxon>Eurotiomycetes</taxon>
        <taxon>Chaetothyriomycetidae</taxon>
        <taxon>Chaetothyriales</taxon>
        <taxon>Herpotrichiellaceae</taxon>
        <taxon>Exophiala</taxon>
    </lineage>
</organism>
<evidence type="ECO:0000256" key="5">
    <source>
        <dbReference type="SAM" id="SignalP"/>
    </source>
</evidence>
<sequence>MWLVIILPYFLYAWRTLAIQDSDGYGPLNFKAAFGPLPQPMIIDVNPAFIEQTRVKASLTRLAINIDVPPFTEGVPSTEISNIVNFWTHEYNWTTVQTSLNSQYRHFTTTIPPLNDSQTKFPDPTSLHFIHHISSRPDAIPLLFIHGWPGSFLEVGKILTDLVEPSDSFDPAFHIVAPSIPGFGFSPAPTKPGFGLVETGAAFHQLMLQLGYERYVIQGGDFGSHTARYMGAAYPESVVSILCNLYGVPANMSDRARREANETTAEEDAYIDILDMTEPFAEAFWNLEAAVPLQLGILLTDSPVGNLAWPYMGMRGFAPGYEWALEDLITWAMMLYIQGPYGSVRIYHELQREGTLAFRFPYVSIPTGVLQYFPDAAYGAPREWCERTARITFFVRKTQDVPGGHFPAQVNPKELISDIRSFWSSHAGGWAVGSVEQ</sequence>
<protein>
    <recommendedName>
        <fullName evidence="6">Epoxide hydrolase N-terminal domain-containing protein</fullName>
    </recommendedName>
</protein>
<feature type="signal peptide" evidence="5">
    <location>
        <begin position="1"/>
        <end position="18"/>
    </location>
</feature>
<comment type="similarity">
    <text evidence="1">Belongs to the peptidase S33 family.</text>
</comment>